<reference evidence="1 2" key="1">
    <citation type="submission" date="2018-12" db="EMBL/GenBank/DDBJ databases">
        <authorList>
            <consortium name="Pathogen Informatics"/>
        </authorList>
    </citation>
    <scope>NUCLEOTIDE SEQUENCE [LARGE SCALE GENOMIC DNA]</scope>
    <source>
        <strain evidence="1 2">NCTC12871</strain>
    </source>
</reference>
<dbReference type="Proteomes" id="UP000279799">
    <property type="component" value="Chromosome"/>
</dbReference>
<sequence length="73" mass="8913">MFPEYRDLIIRLRNDNPQFKYVYDKYEVLYNKIAALKRHKATTSDQELKELKKEKLFLKDQVYAMLQKANNEI</sequence>
<gene>
    <name evidence="1" type="ORF">NCTC12871_00459</name>
</gene>
<dbReference type="InterPro" id="IPR007420">
    <property type="entry name" value="DUF465"/>
</dbReference>
<keyword evidence="2" id="KW-1185">Reference proteome</keyword>
<evidence type="ECO:0000313" key="1">
    <source>
        <dbReference type="EMBL" id="VEJ09030.1"/>
    </source>
</evidence>
<dbReference type="EMBL" id="LR134510">
    <property type="protein sequence ID" value="VEJ09030.1"/>
    <property type="molecule type" value="Genomic_DNA"/>
</dbReference>
<dbReference type="KEGG" id="adp:NCTC12871_00459"/>
<protein>
    <submittedName>
        <fullName evidence="1">Uncharacterized protein conserved in bacteria</fullName>
    </submittedName>
</protein>
<dbReference type="RefSeq" id="WP_126598612.1">
    <property type="nucleotide sequence ID" value="NZ_LR134510.1"/>
</dbReference>
<name>A0A448TSN3_9PAST</name>
<accession>A0A448TSN3</accession>
<evidence type="ECO:0000313" key="2">
    <source>
        <dbReference type="Proteomes" id="UP000279799"/>
    </source>
</evidence>
<dbReference type="Pfam" id="PF04325">
    <property type="entry name" value="DUF465"/>
    <property type="match status" value="1"/>
</dbReference>
<dbReference type="Gene3D" id="6.10.280.50">
    <property type="match status" value="1"/>
</dbReference>
<proteinExistence type="predicted"/>
<dbReference type="OrthoDB" id="5616367at2"/>
<dbReference type="AlphaFoldDB" id="A0A448TSN3"/>
<dbReference type="InterPro" id="IPR038444">
    <property type="entry name" value="DUF465_sf"/>
</dbReference>
<organism evidence="1 2">
    <name type="scientific">Actinobacillus delphinicola</name>
    <dbReference type="NCBI Taxonomy" id="51161"/>
    <lineage>
        <taxon>Bacteria</taxon>
        <taxon>Pseudomonadati</taxon>
        <taxon>Pseudomonadota</taxon>
        <taxon>Gammaproteobacteria</taxon>
        <taxon>Pasteurellales</taxon>
        <taxon>Pasteurellaceae</taxon>
        <taxon>Actinobacillus</taxon>
    </lineage>
</organism>